<evidence type="ECO:0000313" key="1">
    <source>
        <dbReference type="Proteomes" id="UP000046395"/>
    </source>
</evidence>
<proteinExistence type="predicted"/>
<reference evidence="2" key="1">
    <citation type="submission" date="2019-12" db="UniProtKB">
        <authorList>
            <consortium name="WormBaseParasite"/>
        </authorList>
    </citation>
    <scope>IDENTIFICATION</scope>
</reference>
<keyword evidence="1" id="KW-1185">Reference proteome</keyword>
<dbReference type="Proteomes" id="UP000046395">
    <property type="component" value="Unassembled WGS sequence"/>
</dbReference>
<evidence type="ECO:0000313" key="2">
    <source>
        <dbReference type="WBParaSite" id="TMUE_1000003116.1"/>
    </source>
</evidence>
<protein>
    <submittedName>
        <fullName evidence="2">Uncharacterized protein</fullName>
    </submittedName>
</protein>
<dbReference type="AlphaFoldDB" id="A0A5S6Q747"/>
<organism evidence="1 2">
    <name type="scientific">Trichuris muris</name>
    <name type="common">Mouse whipworm</name>
    <dbReference type="NCBI Taxonomy" id="70415"/>
    <lineage>
        <taxon>Eukaryota</taxon>
        <taxon>Metazoa</taxon>
        <taxon>Ecdysozoa</taxon>
        <taxon>Nematoda</taxon>
        <taxon>Enoplea</taxon>
        <taxon>Dorylaimia</taxon>
        <taxon>Trichinellida</taxon>
        <taxon>Trichuridae</taxon>
        <taxon>Trichuris</taxon>
    </lineage>
</organism>
<name>A0A5S6Q747_TRIMR</name>
<accession>A0A5S6Q747</accession>
<dbReference type="WBParaSite" id="TMUE_1000003116.1">
    <property type="protein sequence ID" value="TMUE_1000003116.1"/>
    <property type="gene ID" value="WBGene00291354"/>
</dbReference>
<sequence length="274" mass="30714">MLQFRLHVKEEEVEEKSNRSIVSPLPLTKQFEKCELSERAHLGGRALPANQLETFAYGLAFQRWCHLKLGFSSTCGACCRCCCCFCGHPAPSVRSVLYGYFLKTAINQLKPLGCLQPGGYLLSGRSVFTPLRRYRRIQLSNNIIHRSIIHYLPCDIQKCDSQVNLEYESTTPWTVSSTRCVGILRNGVRPFLLAAAKELQDVSMSFSSYISNACFRARAHCENLSSNFPDKVRNLGNCNAFGCCFAIRLGPRVGDPPRDCICMRNVARDAGARN</sequence>